<dbReference type="InterPro" id="IPR044974">
    <property type="entry name" value="Disease_R_plants"/>
</dbReference>
<gene>
    <name evidence="6" type="ORF">P3X46_024438</name>
</gene>
<dbReference type="SUPFAM" id="SSF52058">
    <property type="entry name" value="L domain-like"/>
    <property type="match status" value="1"/>
</dbReference>
<dbReference type="InterPro" id="IPR036390">
    <property type="entry name" value="WH_DNA-bd_sf"/>
</dbReference>
<dbReference type="Gene3D" id="3.40.50.10140">
    <property type="entry name" value="Toll/interleukin-1 receptor homology (TIR) domain"/>
    <property type="match status" value="1"/>
</dbReference>
<dbReference type="SUPFAM" id="SSF52540">
    <property type="entry name" value="P-loop containing nucleoside triphosphate hydrolases"/>
    <property type="match status" value="1"/>
</dbReference>
<proteinExistence type="predicted"/>
<dbReference type="InterPro" id="IPR027417">
    <property type="entry name" value="P-loop_NTPase"/>
</dbReference>
<dbReference type="EMBL" id="JARPOI010000014">
    <property type="protein sequence ID" value="KAJ9158895.1"/>
    <property type="molecule type" value="Genomic_DNA"/>
</dbReference>
<dbReference type="InterPro" id="IPR001611">
    <property type="entry name" value="Leu-rich_rpt"/>
</dbReference>
<dbReference type="PROSITE" id="PS51450">
    <property type="entry name" value="LRR"/>
    <property type="match status" value="1"/>
</dbReference>
<dbReference type="Pfam" id="PF01582">
    <property type="entry name" value="TIR"/>
    <property type="match status" value="1"/>
</dbReference>
<dbReference type="Gene3D" id="3.80.10.10">
    <property type="entry name" value="Ribonuclease Inhibitor"/>
    <property type="match status" value="2"/>
</dbReference>
<dbReference type="InterPro" id="IPR000157">
    <property type="entry name" value="TIR_dom"/>
</dbReference>
<accession>A0ABQ9L2H7</accession>
<dbReference type="Pfam" id="PF23282">
    <property type="entry name" value="WHD_ROQ1"/>
    <property type="match status" value="1"/>
</dbReference>
<evidence type="ECO:0000256" key="1">
    <source>
        <dbReference type="ARBA" id="ARBA00022614"/>
    </source>
</evidence>
<dbReference type="Gene3D" id="3.40.50.300">
    <property type="entry name" value="P-loop containing nucleotide triphosphate hydrolases"/>
    <property type="match status" value="1"/>
</dbReference>
<evidence type="ECO:0000259" key="5">
    <source>
        <dbReference type="PROSITE" id="PS50104"/>
    </source>
</evidence>
<dbReference type="PANTHER" id="PTHR11017:SF357">
    <property type="entry name" value="ADP-RIBOSYL CYCLASE_CYCLIC ADP-RIBOSE HYDROLASE"/>
    <property type="match status" value="1"/>
</dbReference>
<dbReference type="InterPro" id="IPR058192">
    <property type="entry name" value="WHD_ROQ1-like"/>
</dbReference>
<comment type="caution">
    <text evidence="6">The sequence shown here is derived from an EMBL/GenBank/DDBJ whole genome shotgun (WGS) entry which is preliminary data.</text>
</comment>
<protein>
    <recommendedName>
        <fullName evidence="5">TIR domain-containing protein</fullName>
    </recommendedName>
</protein>
<dbReference type="InterPro" id="IPR032675">
    <property type="entry name" value="LRR_dom_sf"/>
</dbReference>
<name>A0ABQ9L2H7_HEVBR</name>
<evidence type="ECO:0000313" key="6">
    <source>
        <dbReference type="EMBL" id="KAJ9158895.1"/>
    </source>
</evidence>
<evidence type="ECO:0000256" key="2">
    <source>
        <dbReference type="ARBA" id="ARBA00022737"/>
    </source>
</evidence>
<keyword evidence="3" id="KW-0611">Plant defense</keyword>
<keyword evidence="1" id="KW-0433">Leucine-rich repeat</keyword>
<organism evidence="6 7">
    <name type="scientific">Hevea brasiliensis</name>
    <name type="common">Para rubber tree</name>
    <name type="synonym">Siphonia brasiliensis</name>
    <dbReference type="NCBI Taxonomy" id="3981"/>
    <lineage>
        <taxon>Eukaryota</taxon>
        <taxon>Viridiplantae</taxon>
        <taxon>Streptophyta</taxon>
        <taxon>Embryophyta</taxon>
        <taxon>Tracheophyta</taxon>
        <taxon>Spermatophyta</taxon>
        <taxon>Magnoliopsida</taxon>
        <taxon>eudicotyledons</taxon>
        <taxon>Gunneridae</taxon>
        <taxon>Pentapetalae</taxon>
        <taxon>rosids</taxon>
        <taxon>fabids</taxon>
        <taxon>Malpighiales</taxon>
        <taxon>Euphorbiaceae</taxon>
        <taxon>Crotonoideae</taxon>
        <taxon>Micrandreae</taxon>
        <taxon>Hevea</taxon>
    </lineage>
</organism>
<evidence type="ECO:0000256" key="4">
    <source>
        <dbReference type="SAM" id="MobiDB-lite"/>
    </source>
</evidence>
<evidence type="ECO:0000256" key="3">
    <source>
        <dbReference type="ARBA" id="ARBA00022821"/>
    </source>
</evidence>
<reference evidence="6" key="1">
    <citation type="journal article" date="2023" name="Plant Biotechnol. J.">
        <title>Chromosome-level wild Hevea brasiliensis genome provides new tools for genomic-assisted breeding and valuable loci to elevate rubber yield.</title>
        <authorList>
            <person name="Cheng H."/>
            <person name="Song X."/>
            <person name="Hu Y."/>
            <person name="Wu T."/>
            <person name="Yang Q."/>
            <person name="An Z."/>
            <person name="Feng S."/>
            <person name="Deng Z."/>
            <person name="Wu W."/>
            <person name="Zeng X."/>
            <person name="Tu M."/>
            <person name="Wang X."/>
            <person name="Huang H."/>
        </authorList>
    </citation>
    <scope>NUCLEOTIDE SEQUENCE</scope>
    <source>
        <strain evidence="6">MT/VB/25A 57/8</strain>
    </source>
</reference>
<dbReference type="SUPFAM" id="SSF46785">
    <property type="entry name" value="Winged helix' DNA-binding domain"/>
    <property type="match status" value="1"/>
</dbReference>
<dbReference type="InterPro" id="IPR055414">
    <property type="entry name" value="LRR_R13L4/SHOC2-like"/>
</dbReference>
<feature type="domain" description="TIR" evidence="5">
    <location>
        <begin position="1"/>
        <end position="80"/>
    </location>
</feature>
<dbReference type="InterPro" id="IPR002182">
    <property type="entry name" value="NB-ARC"/>
</dbReference>
<sequence length="969" mass="111047">MKTSGQIVLPVFYRVDPTDVQELRGNFGEAFSKHKKEVKILEGWRHALIEISNLAGWDSRNIRFESELVEKIVNVVLEKLNHIFKCDYKNDDLVGIEWRVRKMESLLFSEPINDRRVVGVWGMGGIGKTTLAEEVFHRIKEKFDGHYFVANVREEIMKQTPNALRDKIFCQLLGEKDGYIDTPRLTIRRLQSKKVILVFDDVVNPNDLKLLVGVCDLCSKGSRIIITSRDRQTLKNVCLEEHIYEVKELIDREALRLFSLYAFKQDHPKEGYEKLSEMAIRYAQGRVERIRYVFLDIAFFFKGKPKGRVERILNACGFFATGSLSRLIDKSLITISSSNGIGMHDLLQQMGFEIVYKESEQPEKRSRLLNYEHICCVLTKETGTENVEGISLNMSEVNDNLVLKSTAFQKMYNLRILKFFNDSNSSRGQLQLPSGLEFLPEGLRYLHWDRYPLNYLPLKCCTKYLVELRMPLSNLSDLWNGDEALGNLKLLDLTNSLKLTRVPELSRFPNLEVLRLGGCISLIEIPSSIGELKCLKDINLNRCSKLHSIPQSISNLKSLTVLNMSQCLNVTELPENIGDLEFLETLYIFHSGIKALPSSINQLENLVSLSCIGCKGLTLPPLTGLSRLQRMTLDDCGIIEIPQSLGLLVSLTSLSLTENNFESIPASIKQLSELIQLYLFGCKRLKCLPELPSGLRKLSLGNCTSLKCLPELPSCLIDLSLGNCTSLESASTSFLVPEHKDEDRIENFLRIEKFLDFSNCFSLDKEKVMKDVLKTHLLKHKIVRLCIPGDEVPQRMRYKNQSGSSLSFTLDQPNLIGVSLCLVFDPKNYYGHYVRFNCEAQFIDKSGHNSKNSKFSFQRHWITDPLESEHVYLWNDLFYISDRFAKAKFEFFIEEASFQYYIEHFSLKPQHNSGAIIKCGVLPIFRDDFLCRDKKRSRNQEDEEEEPSPLKLKRDQTPYNSTTATAESH</sequence>
<dbReference type="Pfam" id="PF23598">
    <property type="entry name" value="LRR_14"/>
    <property type="match status" value="1"/>
</dbReference>
<keyword evidence="7" id="KW-1185">Reference proteome</keyword>
<dbReference type="PRINTS" id="PR00364">
    <property type="entry name" value="DISEASERSIST"/>
</dbReference>
<dbReference type="InterPro" id="IPR035897">
    <property type="entry name" value="Toll_tir_struct_dom_sf"/>
</dbReference>
<keyword evidence="2" id="KW-0677">Repeat</keyword>
<evidence type="ECO:0000313" key="7">
    <source>
        <dbReference type="Proteomes" id="UP001174677"/>
    </source>
</evidence>
<dbReference type="Proteomes" id="UP001174677">
    <property type="component" value="Chromosome 14"/>
</dbReference>
<feature type="compositionally biased region" description="Polar residues" evidence="4">
    <location>
        <begin position="957"/>
        <end position="969"/>
    </location>
</feature>
<dbReference type="PANTHER" id="PTHR11017">
    <property type="entry name" value="LEUCINE-RICH REPEAT-CONTAINING PROTEIN"/>
    <property type="match status" value="1"/>
</dbReference>
<dbReference type="Pfam" id="PF00931">
    <property type="entry name" value="NB-ARC"/>
    <property type="match status" value="1"/>
</dbReference>
<dbReference type="PROSITE" id="PS50104">
    <property type="entry name" value="TIR"/>
    <property type="match status" value="1"/>
</dbReference>
<dbReference type="SUPFAM" id="SSF52200">
    <property type="entry name" value="Toll/Interleukin receptor TIR domain"/>
    <property type="match status" value="1"/>
</dbReference>
<feature type="region of interest" description="Disordered" evidence="4">
    <location>
        <begin position="936"/>
        <end position="969"/>
    </location>
</feature>